<dbReference type="AlphaFoldDB" id="A0A6M2BY36"/>
<feature type="transmembrane region" description="Helical" evidence="2">
    <location>
        <begin position="88"/>
        <end position="106"/>
    </location>
</feature>
<evidence type="ECO:0000313" key="4">
    <source>
        <dbReference type="Proteomes" id="UP000472676"/>
    </source>
</evidence>
<keyword evidence="2" id="KW-0812">Transmembrane</keyword>
<organism evidence="3 4">
    <name type="scientific">Solimonas terrae</name>
    <dbReference type="NCBI Taxonomy" id="1396819"/>
    <lineage>
        <taxon>Bacteria</taxon>
        <taxon>Pseudomonadati</taxon>
        <taxon>Pseudomonadota</taxon>
        <taxon>Gammaproteobacteria</taxon>
        <taxon>Nevskiales</taxon>
        <taxon>Nevskiaceae</taxon>
        <taxon>Solimonas</taxon>
    </lineage>
</organism>
<feature type="region of interest" description="Disordered" evidence="1">
    <location>
        <begin position="253"/>
        <end position="275"/>
    </location>
</feature>
<dbReference type="EMBL" id="JAAMOW010000013">
    <property type="protein sequence ID" value="NGY07033.1"/>
    <property type="molecule type" value="Genomic_DNA"/>
</dbReference>
<proteinExistence type="predicted"/>
<gene>
    <name evidence="3" type="ORF">G7Y85_19840</name>
</gene>
<feature type="transmembrane region" description="Helical" evidence="2">
    <location>
        <begin position="118"/>
        <end position="137"/>
    </location>
</feature>
<keyword evidence="2" id="KW-1133">Transmembrane helix</keyword>
<accession>A0A6M2BY36</accession>
<keyword evidence="2" id="KW-0472">Membrane</keyword>
<feature type="transmembrane region" description="Helical" evidence="2">
    <location>
        <begin position="219"/>
        <end position="243"/>
    </location>
</feature>
<protein>
    <recommendedName>
        <fullName evidence="5">Carotenoid biosynthesis protein</fullName>
    </recommendedName>
</protein>
<sequence>MPIPPYDHPLNLLMQTVMTVCLWSAAIAFVMLAVVRVRRERSWFALLIVAAVAFGSLIEPLYDIAYHLLWFVPGQWTLFTSFGLPQPIWVMSAYIVVFAGPALLLYPKIERGINLVQLFRLAGITALTTAAFEIIAIQGGTYMYYGPQPLRLFEYPLWIAVLEADQITTFTIVAVQLRARTRGELPLLGLFVLFPANFCFSNLGAGFPGLIAINTNSPSPLLIALAALLSVVFAAIALWLVALGSAAPPQPYRAAPAQADRGPARAASLVRADSR</sequence>
<comment type="caution">
    <text evidence="3">The sequence shown here is derived from an EMBL/GenBank/DDBJ whole genome shotgun (WGS) entry which is preliminary data.</text>
</comment>
<evidence type="ECO:0000256" key="2">
    <source>
        <dbReference type="SAM" id="Phobius"/>
    </source>
</evidence>
<feature type="transmembrane region" description="Helical" evidence="2">
    <location>
        <begin position="42"/>
        <end position="68"/>
    </location>
</feature>
<feature type="transmembrane region" description="Helical" evidence="2">
    <location>
        <begin position="12"/>
        <end position="35"/>
    </location>
</feature>
<evidence type="ECO:0008006" key="5">
    <source>
        <dbReference type="Google" id="ProtNLM"/>
    </source>
</evidence>
<reference evidence="3 4" key="1">
    <citation type="journal article" date="2014" name="Int. J. Syst. Evol. Microbiol.">
        <title>Solimonas terrae sp. nov., isolated from soil.</title>
        <authorList>
            <person name="Kim S.J."/>
            <person name="Moon J.Y."/>
            <person name="Weon H.Y."/>
            <person name="Ahn J.H."/>
            <person name="Chen W.M."/>
            <person name="Kwon S.W."/>
        </authorList>
    </citation>
    <scope>NUCLEOTIDE SEQUENCE [LARGE SCALE GENOMIC DNA]</scope>
    <source>
        <strain evidence="3 4">KIS83-12</strain>
    </source>
</reference>
<dbReference type="RefSeq" id="WP_166261715.1">
    <property type="nucleotide sequence ID" value="NZ_JAAMOW010000013.1"/>
</dbReference>
<evidence type="ECO:0000313" key="3">
    <source>
        <dbReference type="EMBL" id="NGY07033.1"/>
    </source>
</evidence>
<evidence type="ECO:0000256" key="1">
    <source>
        <dbReference type="SAM" id="MobiDB-lite"/>
    </source>
</evidence>
<feature type="transmembrane region" description="Helical" evidence="2">
    <location>
        <begin position="157"/>
        <end position="175"/>
    </location>
</feature>
<dbReference type="Proteomes" id="UP000472676">
    <property type="component" value="Unassembled WGS sequence"/>
</dbReference>
<keyword evidence="4" id="KW-1185">Reference proteome</keyword>
<name>A0A6M2BY36_9GAMM</name>
<feature type="transmembrane region" description="Helical" evidence="2">
    <location>
        <begin position="187"/>
        <end position="213"/>
    </location>
</feature>